<protein>
    <submittedName>
        <fullName evidence="2">Alba domain-containing protein</fullName>
    </submittedName>
</protein>
<evidence type="ECO:0000313" key="2">
    <source>
        <dbReference type="WBParaSite" id="EN70_11250"/>
    </source>
</evidence>
<sequence length="123" mass="14069">MCASFDNSDENRKRKKAHGGDDSNIFNILVITQMTNTRKSPTNKIVNVLISDAMRALRIAMYIENARKRTTNHSLTNTNDPIVDELSTIHRLPLTVKHINLNTNVKTVTVLQQQEQLEKMHED</sequence>
<dbReference type="AlphaFoldDB" id="A0A1I7V992"/>
<organism evidence="1 2">
    <name type="scientific">Loa loa</name>
    <name type="common">Eye worm</name>
    <name type="synonym">Filaria loa</name>
    <dbReference type="NCBI Taxonomy" id="7209"/>
    <lineage>
        <taxon>Eukaryota</taxon>
        <taxon>Metazoa</taxon>
        <taxon>Ecdysozoa</taxon>
        <taxon>Nematoda</taxon>
        <taxon>Chromadorea</taxon>
        <taxon>Rhabditida</taxon>
        <taxon>Spirurina</taxon>
        <taxon>Spiruromorpha</taxon>
        <taxon>Filarioidea</taxon>
        <taxon>Onchocercidae</taxon>
        <taxon>Loa</taxon>
    </lineage>
</organism>
<evidence type="ECO:0000313" key="1">
    <source>
        <dbReference type="Proteomes" id="UP000095285"/>
    </source>
</evidence>
<dbReference type="Proteomes" id="UP000095285">
    <property type="component" value="Unassembled WGS sequence"/>
</dbReference>
<reference evidence="1" key="1">
    <citation type="submission" date="2012-04" db="EMBL/GenBank/DDBJ databases">
        <title>The Genome Sequence of Loa loa.</title>
        <authorList>
            <consortium name="The Broad Institute Genome Sequencing Platform"/>
            <consortium name="Broad Institute Genome Sequencing Center for Infectious Disease"/>
            <person name="Nutman T.B."/>
            <person name="Fink D.L."/>
            <person name="Russ C."/>
            <person name="Young S."/>
            <person name="Zeng Q."/>
            <person name="Gargeya S."/>
            <person name="Alvarado L."/>
            <person name="Berlin A."/>
            <person name="Chapman S.B."/>
            <person name="Chen Z."/>
            <person name="Freedman E."/>
            <person name="Gellesch M."/>
            <person name="Goldberg J."/>
            <person name="Griggs A."/>
            <person name="Gujja S."/>
            <person name="Heilman E.R."/>
            <person name="Heiman D."/>
            <person name="Howarth C."/>
            <person name="Mehta T."/>
            <person name="Neiman D."/>
            <person name="Pearson M."/>
            <person name="Roberts A."/>
            <person name="Saif S."/>
            <person name="Shea T."/>
            <person name="Shenoy N."/>
            <person name="Sisk P."/>
            <person name="Stolte C."/>
            <person name="Sykes S."/>
            <person name="White J."/>
            <person name="Yandava C."/>
            <person name="Haas B."/>
            <person name="Henn M.R."/>
            <person name="Nusbaum C."/>
            <person name="Birren B."/>
        </authorList>
    </citation>
    <scope>NUCLEOTIDE SEQUENCE [LARGE SCALE GENOMIC DNA]</scope>
</reference>
<accession>A0A1I7V992</accession>
<proteinExistence type="predicted"/>
<dbReference type="WBParaSite" id="EN70_11250">
    <property type="protein sequence ID" value="EN70_11250"/>
    <property type="gene ID" value="EN70_11250"/>
</dbReference>
<name>A0A1I7V992_LOALO</name>
<reference evidence="2" key="2">
    <citation type="submission" date="2016-11" db="UniProtKB">
        <authorList>
            <consortium name="WormBaseParasite"/>
        </authorList>
    </citation>
    <scope>IDENTIFICATION</scope>
</reference>
<keyword evidence="1" id="KW-1185">Reference proteome</keyword>